<dbReference type="Gene3D" id="3.80.10.10">
    <property type="entry name" value="Ribonuclease Inhibitor"/>
    <property type="match status" value="2"/>
</dbReference>
<dbReference type="InterPro" id="IPR032675">
    <property type="entry name" value="LRR_dom_sf"/>
</dbReference>
<dbReference type="GeneID" id="8855728"/>
<dbReference type="PANTHER" id="PTHR13318:SF190">
    <property type="entry name" value="PARTNER OF PAIRED, ISOFORM B"/>
    <property type="match status" value="1"/>
</dbReference>
<dbReference type="SUPFAM" id="SSF52047">
    <property type="entry name" value="RNI-like"/>
    <property type="match status" value="1"/>
</dbReference>
<dbReference type="VEuPathDB" id="AmoebaDB:NAEGRDRAFT_69941"/>
<evidence type="ECO:0008006" key="3">
    <source>
        <dbReference type="Google" id="ProtNLM"/>
    </source>
</evidence>
<dbReference type="RefSeq" id="XP_002674877.1">
    <property type="nucleotide sequence ID" value="XM_002674831.1"/>
</dbReference>
<organism evidence="2">
    <name type="scientific">Naegleria gruberi</name>
    <name type="common">Amoeba</name>
    <dbReference type="NCBI Taxonomy" id="5762"/>
    <lineage>
        <taxon>Eukaryota</taxon>
        <taxon>Discoba</taxon>
        <taxon>Heterolobosea</taxon>
        <taxon>Tetramitia</taxon>
        <taxon>Eutetramitia</taxon>
        <taxon>Vahlkampfiidae</taxon>
        <taxon>Naegleria</taxon>
    </lineage>
</organism>
<protein>
    <recommendedName>
        <fullName evidence="3">F-box domain-containing protein</fullName>
    </recommendedName>
</protein>
<sequence>MSQLNKKRKQEDLSSTDGNDENIQEILFNEMTSVTDQLISLCKKVKLADHRCFFNNGVMVNEFFGKVYSLLEEMNIHRRKVSSDQFNSDTLFHIYQFLDFTDLLQNCQPVSKLWKESLNRVKFHVSLGSTNRNGKFNNENLIHLLNGPFIQNVTSLRLGKAQLDAFKTLSTCKNLDNLIKLDLRFNNMASQRVTYLTKCSMKNLTELSLHDVQNFTENEAKELFNSTFMSNVKKFNIVQESYSDELFEAMSNSKHFSQLTHLELRQIAQGTKSELKLLLKDMSNLEYLGLRNHRLTNFSNLFTSGNLYNITHLDLSYCRMLNSEFANLIVSPKLPKLIKLKAQDFNWGNLEFFDKKNENSQVAHCPPNSQSSLTDLDFQSCFITPFPTLTHHCPNLNRLSLRNSRKCPNKELLRSSYITFLSAPSLCNLEFLDISGLECLESLFEIIFTLPFYPNLRELKCSPSREGGETLQANLISNCSHLKNLRILDAYGVFASNECLKSLQTNPTFSNLSIVVLHGNLDLLRYWENNKYAEELEED</sequence>
<evidence type="ECO:0000313" key="1">
    <source>
        <dbReference type="EMBL" id="EFC42133.1"/>
    </source>
</evidence>
<proteinExistence type="predicted"/>
<dbReference type="KEGG" id="ngr:NAEGRDRAFT_69941"/>
<dbReference type="PANTHER" id="PTHR13318">
    <property type="entry name" value="PARTNER OF PAIRED, ISOFORM B-RELATED"/>
    <property type="match status" value="1"/>
</dbReference>
<dbReference type="GO" id="GO:0031146">
    <property type="term" value="P:SCF-dependent proteasomal ubiquitin-dependent protein catabolic process"/>
    <property type="evidence" value="ECO:0007669"/>
    <property type="project" value="TreeGrafter"/>
</dbReference>
<evidence type="ECO:0000313" key="2">
    <source>
        <dbReference type="Proteomes" id="UP000006671"/>
    </source>
</evidence>
<dbReference type="InParanoid" id="D2VLY3"/>
<dbReference type="EMBL" id="GG738881">
    <property type="protein sequence ID" value="EFC42133.1"/>
    <property type="molecule type" value="Genomic_DNA"/>
</dbReference>
<reference evidence="1 2" key="1">
    <citation type="journal article" date="2010" name="Cell">
        <title>The genome of Naegleria gruberi illuminates early eukaryotic versatility.</title>
        <authorList>
            <person name="Fritz-Laylin L.K."/>
            <person name="Prochnik S.E."/>
            <person name="Ginger M.L."/>
            <person name="Dacks J.B."/>
            <person name="Carpenter M.L."/>
            <person name="Field M.C."/>
            <person name="Kuo A."/>
            <person name="Paredez A."/>
            <person name="Chapman J."/>
            <person name="Pham J."/>
            <person name="Shu S."/>
            <person name="Neupane R."/>
            <person name="Cipriano M."/>
            <person name="Mancuso J."/>
            <person name="Tu H."/>
            <person name="Salamov A."/>
            <person name="Lindquist E."/>
            <person name="Shapiro H."/>
            <person name="Lucas S."/>
            <person name="Grigoriev I.V."/>
            <person name="Cande W.Z."/>
            <person name="Fulton C."/>
            <person name="Rokhsar D.S."/>
            <person name="Dawson S.C."/>
        </authorList>
    </citation>
    <scope>NUCLEOTIDE SEQUENCE [LARGE SCALE GENOMIC DNA]</scope>
    <source>
        <strain evidence="1 2">NEG-M</strain>
    </source>
</reference>
<gene>
    <name evidence="1" type="ORF">NAEGRDRAFT_69941</name>
</gene>
<dbReference type="OrthoDB" id="423607at2759"/>
<dbReference type="AlphaFoldDB" id="D2VLY3"/>
<name>D2VLY3_NAEGR</name>
<dbReference type="Proteomes" id="UP000006671">
    <property type="component" value="Unassembled WGS sequence"/>
</dbReference>
<dbReference type="GO" id="GO:0019005">
    <property type="term" value="C:SCF ubiquitin ligase complex"/>
    <property type="evidence" value="ECO:0007669"/>
    <property type="project" value="TreeGrafter"/>
</dbReference>
<keyword evidence="2" id="KW-1185">Reference proteome</keyword>
<accession>D2VLY3</accession>